<dbReference type="EMBL" id="HBHY01019948">
    <property type="protein sequence ID" value="CAE0150409.1"/>
    <property type="molecule type" value="Transcribed_RNA"/>
</dbReference>
<reference evidence="2" key="1">
    <citation type="submission" date="2021-01" db="EMBL/GenBank/DDBJ databases">
        <authorList>
            <person name="Corre E."/>
            <person name="Pelletier E."/>
            <person name="Niang G."/>
            <person name="Scheremetjew M."/>
            <person name="Finn R."/>
            <person name="Kale V."/>
            <person name="Holt S."/>
            <person name="Cochrane G."/>
            <person name="Meng A."/>
            <person name="Brown T."/>
            <person name="Cohen L."/>
        </authorList>
    </citation>
    <scope>NUCLEOTIDE SEQUENCE</scope>
    <source>
        <strain evidence="2">RCC927</strain>
    </source>
</reference>
<evidence type="ECO:0000313" key="1">
    <source>
        <dbReference type="EMBL" id="CAE0150394.1"/>
    </source>
</evidence>
<sequence>MSRFGTERAGDLIFKAKNAKAVVTGQLQAYADCESLLGRFVEVHGQVRPTLLRCGNLVGCGPFAKVDTLAQLEDEAADATIKDFVVMRGDDGEGQVTRRHAALCAARAVADGCAGAYSAYSRKSDDAYAVTADGVSAMLKAAS</sequence>
<organism evidence="2">
    <name type="scientific">Prasinoderma singulare</name>
    <dbReference type="NCBI Taxonomy" id="676789"/>
    <lineage>
        <taxon>Eukaryota</taxon>
        <taxon>Viridiplantae</taxon>
        <taxon>Prasinodermophyta</taxon>
        <taxon>Prasinodermophyceae</taxon>
        <taxon>Prasinodermales</taxon>
        <taxon>Prasinodermaceae</taxon>
        <taxon>Prasinoderma</taxon>
    </lineage>
</organism>
<accession>A0A7S3C0F8</accession>
<gene>
    <name evidence="1" type="ORF">PSIN1315_LOCUS12747</name>
    <name evidence="2" type="ORF">PSIN1315_LOCUS12754</name>
</gene>
<name>A0A7S3C0F8_9VIRI</name>
<protein>
    <submittedName>
        <fullName evidence="2">Uncharacterized protein</fullName>
    </submittedName>
</protein>
<proteinExistence type="predicted"/>
<dbReference type="EMBL" id="HBHY01019937">
    <property type="protein sequence ID" value="CAE0150394.1"/>
    <property type="molecule type" value="Transcribed_RNA"/>
</dbReference>
<evidence type="ECO:0000313" key="2">
    <source>
        <dbReference type="EMBL" id="CAE0150409.1"/>
    </source>
</evidence>
<dbReference type="AlphaFoldDB" id="A0A7S3C0F8"/>